<accession>A0A1I4PLB2</accession>
<dbReference type="OrthoDB" id="9808943at2"/>
<dbReference type="PANTHER" id="PTHR11803:SF58">
    <property type="entry name" value="PROTEIN HMF1-RELATED"/>
    <property type="match status" value="1"/>
</dbReference>
<evidence type="ECO:0000256" key="1">
    <source>
        <dbReference type="ARBA" id="ARBA00010552"/>
    </source>
</evidence>
<name>A0A1I4PLB2_9BURK</name>
<dbReference type="PANTHER" id="PTHR11803">
    <property type="entry name" value="2-IMINOBUTANOATE/2-IMINOPROPANOATE DEAMINASE RIDA"/>
    <property type="match status" value="1"/>
</dbReference>
<dbReference type="InterPro" id="IPR006175">
    <property type="entry name" value="YjgF/YER057c/UK114"/>
</dbReference>
<dbReference type="Proteomes" id="UP000199470">
    <property type="component" value="Unassembled WGS sequence"/>
</dbReference>
<evidence type="ECO:0000313" key="2">
    <source>
        <dbReference type="EMBL" id="SFM28396.1"/>
    </source>
</evidence>
<sequence>MLERIITQPDNYEPFLLSQAIKFGKLLFVSGQAGADDDGEIVAGGFRAQGEQAFANLRRALEAGGSGLADVIKVTIFVTDMGNFKEVVALRRQFFSAPYPADTIAEIRALYDPAAMIEIEAIAAIRHSTRGSRDMRKNGPA</sequence>
<gene>
    <name evidence="2" type="ORF">SAMN02982985_03504</name>
</gene>
<proteinExistence type="inferred from homology"/>
<evidence type="ECO:0000313" key="3">
    <source>
        <dbReference type="Proteomes" id="UP000199470"/>
    </source>
</evidence>
<protein>
    <submittedName>
        <fullName evidence="2">Reactive intermediate/imine deaminase</fullName>
    </submittedName>
</protein>
<dbReference type="Gene3D" id="3.30.1330.40">
    <property type="entry name" value="RutC-like"/>
    <property type="match status" value="1"/>
</dbReference>
<comment type="similarity">
    <text evidence="1">Belongs to the RutC family.</text>
</comment>
<dbReference type="EMBL" id="FOTW01000016">
    <property type="protein sequence ID" value="SFM28396.1"/>
    <property type="molecule type" value="Genomic_DNA"/>
</dbReference>
<dbReference type="GO" id="GO:0005829">
    <property type="term" value="C:cytosol"/>
    <property type="evidence" value="ECO:0007669"/>
    <property type="project" value="TreeGrafter"/>
</dbReference>
<dbReference type="AlphaFoldDB" id="A0A1I4PLB2"/>
<dbReference type="InterPro" id="IPR035959">
    <property type="entry name" value="RutC-like_sf"/>
</dbReference>
<dbReference type="Pfam" id="PF01042">
    <property type="entry name" value="Ribonuc_L-PSP"/>
    <property type="match status" value="1"/>
</dbReference>
<dbReference type="STRING" id="758825.SAMN02982985_03504"/>
<reference evidence="2 3" key="1">
    <citation type="submission" date="2016-10" db="EMBL/GenBank/DDBJ databases">
        <authorList>
            <person name="de Groot N.N."/>
        </authorList>
    </citation>
    <scope>NUCLEOTIDE SEQUENCE [LARGE SCALE GENOMIC DNA]</scope>
    <source>
        <strain evidence="2 3">ATCC 43154</strain>
    </source>
</reference>
<dbReference type="RefSeq" id="WP_093388981.1">
    <property type="nucleotide sequence ID" value="NZ_FOTW01000016.1"/>
</dbReference>
<dbReference type="GO" id="GO:0019239">
    <property type="term" value="F:deaminase activity"/>
    <property type="evidence" value="ECO:0007669"/>
    <property type="project" value="TreeGrafter"/>
</dbReference>
<dbReference type="CDD" id="cd00448">
    <property type="entry name" value="YjgF_YER057c_UK114_family"/>
    <property type="match status" value="1"/>
</dbReference>
<organism evidence="2 3">
    <name type="scientific">Rugamonas rubra</name>
    <dbReference type="NCBI Taxonomy" id="758825"/>
    <lineage>
        <taxon>Bacteria</taxon>
        <taxon>Pseudomonadati</taxon>
        <taxon>Pseudomonadota</taxon>
        <taxon>Betaproteobacteria</taxon>
        <taxon>Burkholderiales</taxon>
        <taxon>Oxalobacteraceae</taxon>
        <taxon>Telluria group</taxon>
        <taxon>Rugamonas</taxon>
    </lineage>
</organism>
<dbReference type="SUPFAM" id="SSF55298">
    <property type="entry name" value="YjgF-like"/>
    <property type="match status" value="1"/>
</dbReference>
<keyword evidence="3" id="KW-1185">Reference proteome</keyword>